<dbReference type="Proteomes" id="UP001327560">
    <property type="component" value="Chromosome 6"/>
</dbReference>
<evidence type="ECO:0000256" key="1">
    <source>
        <dbReference type="SAM" id="MobiDB-lite"/>
    </source>
</evidence>
<gene>
    <name evidence="2" type="ORF">Cni_G20546</name>
</gene>
<proteinExistence type="predicted"/>
<feature type="compositionally biased region" description="Basic and acidic residues" evidence="1">
    <location>
        <begin position="23"/>
        <end position="32"/>
    </location>
</feature>
<feature type="region of interest" description="Disordered" evidence="1">
    <location>
        <begin position="23"/>
        <end position="50"/>
    </location>
</feature>
<organism evidence="2 3">
    <name type="scientific">Canna indica</name>
    <name type="common">Indian-shot</name>
    <dbReference type="NCBI Taxonomy" id="4628"/>
    <lineage>
        <taxon>Eukaryota</taxon>
        <taxon>Viridiplantae</taxon>
        <taxon>Streptophyta</taxon>
        <taxon>Embryophyta</taxon>
        <taxon>Tracheophyta</taxon>
        <taxon>Spermatophyta</taxon>
        <taxon>Magnoliopsida</taxon>
        <taxon>Liliopsida</taxon>
        <taxon>Zingiberales</taxon>
        <taxon>Cannaceae</taxon>
        <taxon>Canna</taxon>
    </lineage>
</organism>
<dbReference type="InterPro" id="IPR008480">
    <property type="entry name" value="DUF761_pln"/>
</dbReference>
<evidence type="ECO:0000313" key="2">
    <source>
        <dbReference type="EMBL" id="WOL11782.1"/>
    </source>
</evidence>
<reference evidence="2 3" key="1">
    <citation type="submission" date="2023-10" db="EMBL/GenBank/DDBJ databases">
        <title>Chromosome-scale genome assembly provides insights into flower coloration mechanisms of Canna indica.</title>
        <authorList>
            <person name="Li C."/>
        </authorList>
    </citation>
    <scope>NUCLEOTIDE SEQUENCE [LARGE SCALE GENOMIC DNA]</scope>
    <source>
        <tissue evidence="2">Flower</tissue>
    </source>
</reference>
<feature type="compositionally biased region" description="Basic and acidic residues" evidence="1">
    <location>
        <begin position="40"/>
        <end position="50"/>
    </location>
</feature>
<sequence>MGGGRKSLLAMFGFKRKPSKMEELVEEAEARDPLTPTKIRSKEDDNECRYAEPDDIDTKAKEYIARVHKKMHMEKQNIS</sequence>
<dbReference type="AlphaFoldDB" id="A0AAQ3KQ55"/>
<name>A0AAQ3KQ55_9LILI</name>
<accession>A0AAQ3KQ55</accession>
<dbReference type="EMBL" id="CP136895">
    <property type="protein sequence ID" value="WOL11782.1"/>
    <property type="molecule type" value="Genomic_DNA"/>
</dbReference>
<dbReference type="Pfam" id="PF05553">
    <property type="entry name" value="DUF761"/>
    <property type="match status" value="1"/>
</dbReference>
<protein>
    <submittedName>
        <fullName evidence="2">Uncharacterized protein</fullName>
    </submittedName>
</protein>
<evidence type="ECO:0000313" key="3">
    <source>
        <dbReference type="Proteomes" id="UP001327560"/>
    </source>
</evidence>
<keyword evidence="3" id="KW-1185">Reference proteome</keyword>